<sequence>MAPPTPRLVETIDLKKRPWEQALALHNRWHPEIPPVTCVKDGKAAVPGDLLAVEICSFSPLPGVEWGCTTTFDRENGGFLTDHLPCGTKAIWGEISEMTRPGIIGMSLVIIRFLMSQYDNIESSNGHLQIKKGPVEWEQIAEEAAEDYSGKRKRRKL</sequence>
<evidence type="ECO:0000313" key="2">
    <source>
        <dbReference type="Proteomes" id="UP001396334"/>
    </source>
</evidence>
<gene>
    <name evidence="1" type="ORF">V6N11_067075</name>
</gene>
<organism evidence="1 2">
    <name type="scientific">Hibiscus sabdariffa</name>
    <name type="common">roselle</name>
    <dbReference type="NCBI Taxonomy" id="183260"/>
    <lineage>
        <taxon>Eukaryota</taxon>
        <taxon>Viridiplantae</taxon>
        <taxon>Streptophyta</taxon>
        <taxon>Embryophyta</taxon>
        <taxon>Tracheophyta</taxon>
        <taxon>Spermatophyta</taxon>
        <taxon>Magnoliopsida</taxon>
        <taxon>eudicotyledons</taxon>
        <taxon>Gunneridae</taxon>
        <taxon>Pentapetalae</taxon>
        <taxon>rosids</taxon>
        <taxon>malvids</taxon>
        <taxon>Malvales</taxon>
        <taxon>Malvaceae</taxon>
        <taxon>Malvoideae</taxon>
        <taxon>Hibiscus</taxon>
    </lineage>
</organism>
<dbReference type="Proteomes" id="UP001396334">
    <property type="component" value="Unassembled WGS sequence"/>
</dbReference>
<dbReference type="InterPro" id="IPR004304">
    <property type="entry name" value="FmdA_AmdA"/>
</dbReference>
<protein>
    <recommendedName>
        <fullName evidence="3">Formamidase</fullName>
    </recommendedName>
</protein>
<dbReference type="EMBL" id="JBBPBN010000012">
    <property type="protein sequence ID" value="KAK9027236.1"/>
    <property type="molecule type" value="Genomic_DNA"/>
</dbReference>
<dbReference type="PANTHER" id="PTHR31891:SF1">
    <property type="entry name" value="FORMAMIDASE C869.04-RELATED"/>
    <property type="match status" value="1"/>
</dbReference>
<evidence type="ECO:0000313" key="1">
    <source>
        <dbReference type="EMBL" id="KAK9027236.1"/>
    </source>
</evidence>
<dbReference type="Pfam" id="PF03069">
    <property type="entry name" value="FmdA_AmdA"/>
    <property type="match status" value="1"/>
</dbReference>
<accession>A0ABR2SPV0</accession>
<keyword evidence="2" id="KW-1185">Reference proteome</keyword>
<dbReference type="PANTHER" id="PTHR31891">
    <property type="entry name" value="FORMAMIDASE C869.04-RELATED"/>
    <property type="match status" value="1"/>
</dbReference>
<dbReference type="SUPFAM" id="SSF141130">
    <property type="entry name" value="Acetamidase/Formamidase-like"/>
    <property type="match status" value="1"/>
</dbReference>
<name>A0ABR2SPV0_9ROSI</name>
<evidence type="ECO:0008006" key="3">
    <source>
        <dbReference type="Google" id="ProtNLM"/>
    </source>
</evidence>
<reference evidence="1 2" key="1">
    <citation type="journal article" date="2024" name="G3 (Bethesda)">
        <title>Genome assembly of Hibiscus sabdariffa L. provides insights into metabolisms of medicinal natural products.</title>
        <authorList>
            <person name="Kim T."/>
        </authorList>
    </citation>
    <scope>NUCLEOTIDE SEQUENCE [LARGE SCALE GENOMIC DNA]</scope>
    <source>
        <strain evidence="1">TK-2024</strain>
        <tissue evidence="1">Old leaves</tissue>
    </source>
</reference>
<comment type="caution">
    <text evidence="1">The sequence shown here is derived from an EMBL/GenBank/DDBJ whole genome shotgun (WGS) entry which is preliminary data.</text>
</comment>
<proteinExistence type="predicted"/>